<gene>
    <name evidence="1" type="ORF">SAMN02745136_00469</name>
</gene>
<dbReference type="AlphaFoldDB" id="A0A1M6KIP3"/>
<dbReference type="RefSeq" id="WP_073272521.1">
    <property type="nucleotide sequence ID" value="NZ_FRAC01000006.1"/>
</dbReference>
<evidence type="ECO:0000313" key="1">
    <source>
        <dbReference type="EMBL" id="SHJ58848.1"/>
    </source>
</evidence>
<organism evidence="1 2">
    <name type="scientific">Anaerocolumna jejuensis DSM 15929</name>
    <dbReference type="NCBI Taxonomy" id="1121322"/>
    <lineage>
        <taxon>Bacteria</taxon>
        <taxon>Bacillati</taxon>
        <taxon>Bacillota</taxon>
        <taxon>Clostridia</taxon>
        <taxon>Lachnospirales</taxon>
        <taxon>Lachnospiraceae</taxon>
        <taxon>Anaerocolumna</taxon>
    </lineage>
</organism>
<evidence type="ECO:0000313" key="2">
    <source>
        <dbReference type="Proteomes" id="UP000184386"/>
    </source>
</evidence>
<dbReference type="EMBL" id="FRAC01000006">
    <property type="protein sequence ID" value="SHJ58848.1"/>
    <property type="molecule type" value="Genomic_DNA"/>
</dbReference>
<dbReference type="OrthoDB" id="2081843at2"/>
<sequence length="236" mass="25852">MHEEVSKVSMLCVVLFALAVIISLGYVVFVSAKGVSDNLVMDTQASLTTITQADLEMYDQNEVSGTEVMDAFYLFQGRPIAILIHNYSMENGLKTNVTEDNDPDTVDPSPYAIEIERVKAGTETIEKIQCLNYNALLVSDEQGTLPKELAKTGVVVADGSQGILTLNKEKGYTANYSFAIDLDEESDDKGQIRKNYGVGGFQAKNTCEYIPSGARYNASLIRFTDGTIMGIVFIQK</sequence>
<proteinExistence type="predicted"/>
<keyword evidence="2" id="KW-1185">Reference proteome</keyword>
<accession>A0A1M6KIP3</accession>
<reference evidence="1 2" key="1">
    <citation type="submission" date="2016-11" db="EMBL/GenBank/DDBJ databases">
        <authorList>
            <person name="Jaros S."/>
            <person name="Januszkiewicz K."/>
            <person name="Wedrychowicz H."/>
        </authorList>
    </citation>
    <scope>NUCLEOTIDE SEQUENCE [LARGE SCALE GENOMIC DNA]</scope>
    <source>
        <strain evidence="1 2">DSM 15929</strain>
    </source>
</reference>
<dbReference type="Proteomes" id="UP000184386">
    <property type="component" value="Unassembled WGS sequence"/>
</dbReference>
<name>A0A1M6KIP3_9FIRM</name>
<protein>
    <submittedName>
        <fullName evidence="1">Uncharacterized protein</fullName>
    </submittedName>
</protein>
<dbReference type="STRING" id="1121322.SAMN02745136_00469"/>